<name>A0AA36NI88_9DINO</name>
<dbReference type="InterPro" id="IPR015946">
    <property type="entry name" value="KH_dom-like_a/b"/>
</dbReference>
<proteinExistence type="predicted"/>
<evidence type="ECO:0000313" key="2">
    <source>
        <dbReference type="EMBL" id="CAJ1403283.1"/>
    </source>
</evidence>
<sequence length="360" mass="40749">MEMVPGYAFTETAEKICKQELKNNLRSLRVWIRRNEDFAIMGKGKGKGFAPKFEEPDDSLEARNAKLQSRLEQEVTKVELIMVCRNTRQALGDKGSRIRLIKHKLLQTFGFAEDFIEVFVERAEPNWDDIDLGLKGRGKGKGRGYGDYGSDSDSEVPPPPEVTRPALTPSRPPREWNLMPDEWRAAAERHARLLVRLEESNLLGTGTRLSVRANATVDQCVRDRRAYCLRLWREYSMRKAPRPAMPSLKETVEPACVWGAADDWGAPGDVLLDWDTVPQKTAAGAHKKLVLKDFSDEEVQLDVDLTQTAGDVLAALREARNFAKGVRLQLVLTPSGRQLEEDFRLSQIPAGEELKFMVWM</sequence>
<feature type="region of interest" description="Disordered" evidence="1">
    <location>
        <begin position="138"/>
        <end position="175"/>
    </location>
</feature>
<dbReference type="AlphaFoldDB" id="A0AA36NI88"/>
<comment type="caution">
    <text evidence="2">The sequence shown here is derived from an EMBL/GenBank/DDBJ whole genome shotgun (WGS) entry which is preliminary data.</text>
</comment>
<gene>
    <name evidence="2" type="ORF">EVOR1521_LOCUS25995</name>
</gene>
<evidence type="ECO:0000313" key="3">
    <source>
        <dbReference type="Proteomes" id="UP001178507"/>
    </source>
</evidence>
<dbReference type="EMBL" id="CAUJNA010003488">
    <property type="protein sequence ID" value="CAJ1403283.1"/>
    <property type="molecule type" value="Genomic_DNA"/>
</dbReference>
<dbReference type="Gene3D" id="3.30.300.20">
    <property type="match status" value="1"/>
</dbReference>
<organism evidence="2 3">
    <name type="scientific">Effrenium voratum</name>
    <dbReference type="NCBI Taxonomy" id="2562239"/>
    <lineage>
        <taxon>Eukaryota</taxon>
        <taxon>Sar</taxon>
        <taxon>Alveolata</taxon>
        <taxon>Dinophyceae</taxon>
        <taxon>Suessiales</taxon>
        <taxon>Symbiodiniaceae</taxon>
        <taxon>Effrenium</taxon>
    </lineage>
</organism>
<protein>
    <submittedName>
        <fullName evidence="2">Uncharacterized protein</fullName>
    </submittedName>
</protein>
<reference evidence="2" key="1">
    <citation type="submission" date="2023-08" db="EMBL/GenBank/DDBJ databases">
        <authorList>
            <person name="Chen Y."/>
            <person name="Shah S."/>
            <person name="Dougan E. K."/>
            <person name="Thang M."/>
            <person name="Chan C."/>
        </authorList>
    </citation>
    <scope>NUCLEOTIDE SEQUENCE</scope>
</reference>
<keyword evidence="3" id="KW-1185">Reference proteome</keyword>
<dbReference type="Proteomes" id="UP001178507">
    <property type="component" value="Unassembled WGS sequence"/>
</dbReference>
<accession>A0AA36NI88</accession>
<evidence type="ECO:0000256" key="1">
    <source>
        <dbReference type="SAM" id="MobiDB-lite"/>
    </source>
</evidence>